<reference evidence="2 3" key="1">
    <citation type="journal article" date="2017" name="Int. J. Parasitol.">
        <title>The genome of the protozoan parasite Cystoisospora suis and a reverse vaccinology approach to identify vaccine candidates.</title>
        <authorList>
            <person name="Palmieri N."/>
            <person name="Shrestha A."/>
            <person name="Ruttkowski B."/>
            <person name="Beck T."/>
            <person name="Vogl C."/>
            <person name="Tomley F."/>
            <person name="Blake D.P."/>
            <person name="Joachim A."/>
        </authorList>
    </citation>
    <scope>NUCLEOTIDE SEQUENCE [LARGE SCALE GENOMIC DNA]</scope>
    <source>
        <strain evidence="2 3">Wien I</strain>
    </source>
</reference>
<organism evidence="2 3">
    <name type="scientific">Cystoisospora suis</name>
    <dbReference type="NCBI Taxonomy" id="483139"/>
    <lineage>
        <taxon>Eukaryota</taxon>
        <taxon>Sar</taxon>
        <taxon>Alveolata</taxon>
        <taxon>Apicomplexa</taxon>
        <taxon>Conoidasida</taxon>
        <taxon>Coccidia</taxon>
        <taxon>Eucoccidiorida</taxon>
        <taxon>Eimeriorina</taxon>
        <taxon>Sarcocystidae</taxon>
        <taxon>Cystoisospora</taxon>
    </lineage>
</organism>
<gene>
    <name evidence="2" type="ORF">CSUI_008951</name>
</gene>
<evidence type="ECO:0000313" key="2">
    <source>
        <dbReference type="EMBL" id="PHJ17228.1"/>
    </source>
</evidence>
<dbReference type="AlphaFoldDB" id="A0A2C6KKR1"/>
<dbReference type="VEuPathDB" id="ToxoDB:CSUI_008951"/>
<dbReference type="RefSeq" id="XP_067918953.1">
    <property type="nucleotide sequence ID" value="XM_068069070.1"/>
</dbReference>
<evidence type="ECO:0000313" key="3">
    <source>
        <dbReference type="Proteomes" id="UP000221165"/>
    </source>
</evidence>
<keyword evidence="3" id="KW-1185">Reference proteome</keyword>
<feature type="region of interest" description="Disordered" evidence="1">
    <location>
        <begin position="1"/>
        <end position="25"/>
    </location>
</feature>
<sequence>MREVSGEQSCSCVPPLHSGATASEERGNPRFLMSLLGLLRESVQIPPLQQPCRHLSIVTGSPVGVTLRPAEFLVLTDFLFRMHVIT</sequence>
<dbReference type="EMBL" id="MIGC01005158">
    <property type="protein sequence ID" value="PHJ17228.1"/>
    <property type="molecule type" value="Genomic_DNA"/>
</dbReference>
<accession>A0A2C6KKR1</accession>
<evidence type="ECO:0000256" key="1">
    <source>
        <dbReference type="SAM" id="MobiDB-lite"/>
    </source>
</evidence>
<proteinExistence type="predicted"/>
<dbReference type="GeneID" id="94432281"/>
<protein>
    <submittedName>
        <fullName evidence="2">Uncharacterized protein</fullName>
    </submittedName>
</protein>
<comment type="caution">
    <text evidence="2">The sequence shown here is derived from an EMBL/GenBank/DDBJ whole genome shotgun (WGS) entry which is preliminary data.</text>
</comment>
<dbReference type="Proteomes" id="UP000221165">
    <property type="component" value="Unassembled WGS sequence"/>
</dbReference>
<feature type="compositionally biased region" description="Polar residues" evidence="1">
    <location>
        <begin position="1"/>
        <end position="11"/>
    </location>
</feature>
<name>A0A2C6KKR1_9APIC</name>